<evidence type="ECO:0000313" key="4">
    <source>
        <dbReference type="Proteomes" id="UP000231450"/>
    </source>
</evidence>
<evidence type="ECO:0000256" key="2">
    <source>
        <dbReference type="SAM" id="Phobius"/>
    </source>
</evidence>
<evidence type="ECO:0008006" key="5">
    <source>
        <dbReference type="Google" id="ProtNLM"/>
    </source>
</evidence>
<keyword evidence="2" id="KW-1133">Transmembrane helix</keyword>
<proteinExistence type="predicted"/>
<keyword evidence="2" id="KW-0812">Transmembrane</keyword>
<feature type="transmembrane region" description="Helical" evidence="2">
    <location>
        <begin position="6"/>
        <end position="22"/>
    </location>
</feature>
<keyword evidence="2" id="KW-0472">Membrane</keyword>
<protein>
    <recommendedName>
        <fullName evidence="5">DUF4367 domain-containing protein</fullName>
    </recommendedName>
</protein>
<evidence type="ECO:0000313" key="3">
    <source>
        <dbReference type="EMBL" id="PJE57821.1"/>
    </source>
</evidence>
<gene>
    <name evidence="3" type="ORF">COU81_04030</name>
</gene>
<dbReference type="Proteomes" id="UP000231450">
    <property type="component" value="Unassembled WGS sequence"/>
</dbReference>
<name>A0A2M8KD12_9BACT</name>
<sequence>MKKYTIGILAVVLIAVGSWYFFNREPKEDRKLMTQVDVPMVPYKPKVQKNTKVKVGRGEGRETEAPPVEKDSADTDEVVDFSKTRYLWAGDTEPSKMYVLLNKETGHQMTLKEAEKRSGIKMPDIYISEGDIEVCYAYNVDEEDDNRKELETRHLVIYYRDLQITLMEGDEELFKMAEVDSAALNKDADVVYKEPPYKTLGVYKIRDAFEGSSFNGQGDIPHPNEVHWEKEGGRYAVKSFFLSVGELLAIASEIRNQQ</sequence>
<evidence type="ECO:0000256" key="1">
    <source>
        <dbReference type="SAM" id="MobiDB-lite"/>
    </source>
</evidence>
<dbReference type="AlphaFoldDB" id="A0A2M8KD12"/>
<accession>A0A2M8KD12</accession>
<reference evidence="4" key="1">
    <citation type="submission" date="2017-09" db="EMBL/GenBank/DDBJ databases">
        <title>Depth-based differentiation of microbial function through sediment-hosted aquifers and enrichment of novel symbionts in the deep terrestrial subsurface.</title>
        <authorList>
            <person name="Probst A.J."/>
            <person name="Ladd B."/>
            <person name="Jarett J.K."/>
            <person name="Geller-Mcgrath D.E."/>
            <person name="Sieber C.M.K."/>
            <person name="Emerson J.B."/>
            <person name="Anantharaman K."/>
            <person name="Thomas B.C."/>
            <person name="Malmstrom R."/>
            <person name="Stieglmeier M."/>
            <person name="Klingl A."/>
            <person name="Woyke T."/>
            <person name="Ryan C.M."/>
            <person name="Banfield J.F."/>
        </authorList>
    </citation>
    <scope>NUCLEOTIDE SEQUENCE [LARGE SCALE GENOMIC DNA]</scope>
</reference>
<feature type="compositionally biased region" description="Basic and acidic residues" evidence="1">
    <location>
        <begin position="56"/>
        <end position="73"/>
    </location>
</feature>
<dbReference type="EMBL" id="PFDW01000078">
    <property type="protein sequence ID" value="PJE57821.1"/>
    <property type="molecule type" value="Genomic_DNA"/>
</dbReference>
<comment type="caution">
    <text evidence="3">The sequence shown here is derived from an EMBL/GenBank/DDBJ whole genome shotgun (WGS) entry which is preliminary data.</text>
</comment>
<organism evidence="3 4">
    <name type="scientific">Candidatus Portnoybacteria bacterium CG10_big_fil_rev_8_21_14_0_10_36_7</name>
    <dbReference type="NCBI Taxonomy" id="1974812"/>
    <lineage>
        <taxon>Bacteria</taxon>
        <taxon>Candidatus Portnoyibacteriota</taxon>
    </lineage>
</organism>
<feature type="region of interest" description="Disordered" evidence="1">
    <location>
        <begin position="52"/>
        <end position="74"/>
    </location>
</feature>